<sequence length="13" mass="1643">MNFLPFQCWVMAR</sequence>
<gene>
    <name evidence="1" type="ORF">BpHYR1_022195</name>
</gene>
<dbReference type="Proteomes" id="UP000276133">
    <property type="component" value="Unassembled WGS sequence"/>
</dbReference>
<accession>A0A3M7P878</accession>
<protein>
    <submittedName>
        <fullName evidence="1">Uncharacterized protein</fullName>
    </submittedName>
</protein>
<comment type="caution">
    <text evidence="1">The sequence shown here is derived from an EMBL/GenBank/DDBJ whole genome shotgun (WGS) entry which is preliminary data.</text>
</comment>
<name>A0A3M7P878_BRAPC</name>
<reference evidence="1 2" key="1">
    <citation type="journal article" date="2018" name="Sci. Rep.">
        <title>Genomic signatures of local adaptation to the degree of environmental predictability in rotifers.</title>
        <authorList>
            <person name="Franch-Gras L."/>
            <person name="Hahn C."/>
            <person name="Garcia-Roger E.M."/>
            <person name="Carmona M.J."/>
            <person name="Serra M."/>
            <person name="Gomez A."/>
        </authorList>
    </citation>
    <scope>NUCLEOTIDE SEQUENCE [LARGE SCALE GENOMIC DNA]</scope>
    <source>
        <strain evidence="1">HYR1</strain>
    </source>
</reference>
<keyword evidence="2" id="KW-1185">Reference proteome</keyword>
<dbReference type="EMBL" id="REGN01012537">
    <property type="protein sequence ID" value="RMZ95169.1"/>
    <property type="molecule type" value="Genomic_DNA"/>
</dbReference>
<organism evidence="1 2">
    <name type="scientific">Brachionus plicatilis</name>
    <name type="common">Marine rotifer</name>
    <name type="synonym">Brachionus muelleri</name>
    <dbReference type="NCBI Taxonomy" id="10195"/>
    <lineage>
        <taxon>Eukaryota</taxon>
        <taxon>Metazoa</taxon>
        <taxon>Spiralia</taxon>
        <taxon>Gnathifera</taxon>
        <taxon>Rotifera</taxon>
        <taxon>Eurotatoria</taxon>
        <taxon>Monogononta</taxon>
        <taxon>Pseudotrocha</taxon>
        <taxon>Ploima</taxon>
        <taxon>Brachionidae</taxon>
        <taxon>Brachionus</taxon>
    </lineage>
</organism>
<proteinExistence type="predicted"/>
<evidence type="ECO:0000313" key="1">
    <source>
        <dbReference type="EMBL" id="RMZ95169.1"/>
    </source>
</evidence>
<evidence type="ECO:0000313" key="2">
    <source>
        <dbReference type="Proteomes" id="UP000276133"/>
    </source>
</evidence>